<evidence type="ECO:0000313" key="1">
    <source>
        <dbReference type="EMBL" id="GAG07223.1"/>
    </source>
</evidence>
<accession>X0V3X9</accession>
<gene>
    <name evidence="1" type="ORF">S01H1_32948</name>
</gene>
<proteinExistence type="predicted"/>
<name>X0V3X9_9ZZZZ</name>
<protein>
    <submittedName>
        <fullName evidence="1">Uncharacterized protein</fullName>
    </submittedName>
</protein>
<reference evidence="1" key="1">
    <citation type="journal article" date="2014" name="Front. Microbiol.">
        <title>High frequency of phylogenetically diverse reductive dehalogenase-homologous genes in deep subseafloor sedimentary metagenomes.</title>
        <authorList>
            <person name="Kawai M."/>
            <person name="Futagami T."/>
            <person name="Toyoda A."/>
            <person name="Takaki Y."/>
            <person name="Nishi S."/>
            <person name="Hori S."/>
            <person name="Arai W."/>
            <person name="Tsubouchi T."/>
            <person name="Morono Y."/>
            <person name="Uchiyama I."/>
            <person name="Ito T."/>
            <person name="Fujiyama A."/>
            <person name="Inagaki F."/>
            <person name="Takami H."/>
        </authorList>
    </citation>
    <scope>NUCLEOTIDE SEQUENCE</scope>
    <source>
        <strain evidence="1">Expedition CK06-06</strain>
    </source>
</reference>
<sequence>DYKPVFDCIELTCHCGHRIKIPYLKGNKKEGFNMDIPMSCGHRWKGKISISTRSYFEAYYTKL</sequence>
<organism evidence="1">
    <name type="scientific">marine sediment metagenome</name>
    <dbReference type="NCBI Taxonomy" id="412755"/>
    <lineage>
        <taxon>unclassified sequences</taxon>
        <taxon>metagenomes</taxon>
        <taxon>ecological metagenomes</taxon>
    </lineage>
</organism>
<dbReference type="EMBL" id="BARS01020434">
    <property type="protein sequence ID" value="GAG07223.1"/>
    <property type="molecule type" value="Genomic_DNA"/>
</dbReference>
<comment type="caution">
    <text evidence="1">The sequence shown here is derived from an EMBL/GenBank/DDBJ whole genome shotgun (WGS) entry which is preliminary data.</text>
</comment>
<dbReference type="AlphaFoldDB" id="X0V3X9"/>
<feature type="non-terminal residue" evidence="1">
    <location>
        <position position="1"/>
    </location>
</feature>